<name>A0A9P9EFT2_9PLEO</name>
<keyword evidence="2" id="KW-1133">Transmembrane helix</keyword>
<feature type="compositionally biased region" description="Basic and acidic residues" evidence="1">
    <location>
        <begin position="1"/>
        <end position="12"/>
    </location>
</feature>
<comment type="caution">
    <text evidence="3">The sequence shown here is derived from an EMBL/GenBank/DDBJ whole genome shotgun (WGS) entry which is preliminary data.</text>
</comment>
<keyword evidence="2" id="KW-0812">Transmembrane</keyword>
<proteinExistence type="predicted"/>
<dbReference type="Proteomes" id="UP000700596">
    <property type="component" value="Unassembled WGS sequence"/>
</dbReference>
<evidence type="ECO:0000256" key="2">
    <source>
        <dbReference type="SAM" id="Phobius"/>
    </source>
</evidence>
<sequence>MSARSKRLDRSLGDSWGVAEYDAESDGGASIHSGSDFGSEPETELDLHDTAPVATRLSHRVTRASSKEPYSTPLKTSGSHSAARHRQSPRITPRSQFASPQSTPGSGSLEPSFVMPSIYKTPEGFQTGSPLRKSESRIRKSLLRSDRESSAPRTTSSGVSSRRERLKYNMDPNPRDSIETPQKSPKVRSRTPVLERRPREARPNLFTSLFAYVWGVVTYAADLLQPLLGAVFAVFIAWFLLKVISLYLTNTVSTALAPICILPGSSYLPFCGVREMKQSERTTPMFDDISQIESSFADIVAASRNAYSLPYTMKKAEADVRDLRTRVKFSKLRSKAELENEISGFIDTAKQASSDLTKYNNKIGNTIDRVKNVNSWTQQVLQGLEEKEAGTGLLKLIPINLNPFSIVYAPTPTLHRKIYNQYVAHIAESKKHISGLIAQATPLLAILNNMDDRLDIIAEIAQRDYADVSRNREELLTKLWSILGGNSASKKGYNEQLHTLDQVVKYKKQAVLHVSGTLLKLQEISSQLENLRDAVAAPEALGWRDNVPLSYHMETVKKSVARLQEVRGEYNQIENTARDRQMNPDAARSFEIDGGQTITATKRHWE</sequence>
<keyword evidence="4" id="KW-1185">Reference proteome</keyword>
<organism evidence="3 4">
    <name type="scientific">Dendryphion nanum</name>
    <dbReference type="NCBI Taxonomy" id="256645"/>
    <lineage>
        <taxon>Eukaryota</taxon>
        <taxon>Fungi</taxon>
        <taxon>Dikarya</taxon>
        <taxon>Ascomycota</taxon>
        <taxon>Pezizomycotina</taxon>
        <taxon>Dothideomycetes</taxon>
        <taxon>Pleosporomycetidae</taxon>
        <taxon>Pleosporales</taxon>
        <taxon>Torulaceae</taxon>
        <taxon>Dendryphion</taxon>
    </lineage>
</organism>
<dbReference type="OrthoDB" id="4179406at2759"/>
<keyword evidence="2" id="KW-0472">Membrane</keyword>
<dbReference type="AlphaFoldDB" id="A0A9P9EFT2"/>
<evidence type="ECO:0000256" key="1">
    <source>
        <dbReference type="SAM" id="MobiDB-lite"/>
    </source>
</evidence>
<feature type="compositionally biased region" description="Basic and acidic residues" evidence="1">
    <location>
        <begin position="132"/>
        <end position="150"/>
    </location>
</feature>
<feature type="compositionally biased region" description="Polar residues" evidence="1">
    <location>
        <begin position="89"/>
        <end position="106"/>
    </location>
</feature>
<dbReference type="EMBL" id="JAGMWT010000001">
    <property type="protein sequence ID" value="KAH7138714.1"/>
    <property type="molecule type" value="Genomic_DNA"/>
</dbReference>
<feature type="region of interest" description="Disordered" evidence="1">
    <location>
        <begin position="1"/>
        <end position="196"/>
    </location>
</feature>
<evidence type="ECO:0000313" key="4">
    <source>
        <dbReference type="Proteomes" id="UP000700596"/>
    </source>
</evidence>
<accession>A0A9P9EFT2</accession>
<feature type="transmembrane region" description="Helical" evidence="2">
    <location>
        <begin position="204"/>
        <end position="221"/>
    </location>
</feature>
<gene>
    <name evidence="3" type="ORF">B0J11DRAFT_515171</name>
</gene>
<protein>
    <submittedName>
        <fullName evidence="3">Uncharacterized protein</fullName>
    </submittedName>
</protein>
<feature type="transmembrane region" description="Helical" evidence="2">
    <location>
        <begin position="227"/>
        <end position="248"/>
    </location>
</feature>
<feature type="compositionally biased region" description="Basic and acidic residues" evidence="1">
    <location>
        <begin position="161"/>
        <end position="178"/>
    </location>
</feature>
<feature type="compositionally biased region" description="Polar residues" evidence="1">
    <location>
        <begin position="151"/>
        <end position="160"/>
    </location>
</feature>
<evidence type="ECO:0000313" key="3">
    <source>
        <dbReference type="EMBL" id="KAH7138714.1"/>
    </source>
</evidence>
<reference evidence="3" key="1">
    <citation type="journal article" date="2021" name="Nat. Commun.">
        <title>Genetic determinants of endophytism in the Arabidopsis root mycobiome.</title>
        <authorList>
            <person name="Mesny F."/>
            <person name="Miyauchi S."/>
            <person name="Thiergart T."/>
            <person name="Pickel B."/>
            <person name="Atanasova L."/>
            <person name="Karlsson M."/>
            <person name="Huettel B."/>
            <person name="Barry K.W."/>
            <person name="Haridas S."/>
            <person name="Chen C."/>
            <person name="Bauer D."/>
            <person name="Andreopoulos W."/>
            <person name="Pangilinan J."/>
            <person name="LaButti K."/>
            <person name="Riley R."/>
            <person name="Lipzen A."/>
            <person name="Clum A."/>
            <person name="Drula E."/>
            <person name="Henrissat B."/>
            <person name="Kohler A."/>
            <person name="Grigoriev I.V."/>
            <person name="Martin F.M."/>
            <person name="Hacquard S."/>
        </authorList>
    </citation>
    <scope>NUCLEOTIDE SEQUENCE</scope>
    <source>
        <strain evidence="3">MPI-CAGE-CH-0243</strain>
    </source>
</reference>